<organism evidence="1 2">
    <name type="scientific">Hydrogenophaga bisanensis</name>
    <dbReference type="NCBI Taxonomy" id="439611"/>
    <lineage>
        <taxon>Bacteria</taxon>
        <taxon>Pseudomonadati</taxon>
        <taxon>Pseudomonadota</taxon>
        <taxon>Betaproteobacteria</taxon>
        <taxon>Burkholderiales</taxon>
        <taxon>Comamonadaceae</taxon>
        <taxon>Hydrogenophaga</taxon>
    </lineage>
</organism>
<dbReference type="Gene3D" id="1.20.910.10">
    <property type="entry name" value="Heme oxygenase-like"/>
    <property type="match status" value="1"/>
</dbReference>
<dbReference type="Pfam" id="PF14518">
    <property type="entry name" value="Haem_oxygenas_2"/>
    <property type="match status" value="1"/>
</dbReference>
<protein>
    <submittedName>
        <fullName evidence="1">TenA family transcriptional regulator</fullName>
    </submittedName>
</protein>
<comment type="caution">
    <text evidence="1">The sequence shown here is derived from an EMBL/GenBank/DDBJ whole genome shotgun (WGS) entry which is preliminary data.</text>
</comment>
<dbReference type="Proteomes" id="UP001596495">
    <property type="component" value="Unassembled WGS sequence"/>
</dbReference>
<dbReference type="InterPro" id="IPR016084">
    <property type="entry name" value="Haem_Oase-like_multi-hlx"/>
</dbReference>
<name>A0ABW2RAR0_9BURK</name>
<keyword evidence="2" id="KW-1185">Reference proteome</keyword>
<dbReference type="RefSeq" id="WP_382257469.1">
    <property type="nucleotide sequence ID" value="NZ_JBHTBX010000007.1"/>
</dbReference>
<accession>A0ABW2RAR0</accession>
<dbReference type="EMBL" id="JBHTBX010000007">
    <property type="protein sequence ID" value="MFC7435183.1"/>
    <property type="molecule type" value="Genomic_DNA"/>
</dbReference>
<evidence type="ECO:0000313" key="2">
    <source>
        <dbReference type="Proteomes" id="UP001596495"/>
    </source>
</evidence>
<reference evidence="2" key="1">
    <citation type="journal article" date="2019" name="Int. J. Syst. Evol. Microbiol.">
        <title>The Global Catalogue of Microorganisms (GCM) 10K type strain sequencing project: providing services to taxonomists for standard genome sequencing and annotation.</title>
        <authorList>
            <consortium name="The Broad Institute Genomics Platform"/>
            <consortium name="The Broad Institute Genome Sequencing Center for Infectious Disease"/>
            <person name="Wu L."/>
            <person name="Ma J."/>
        </authorList>
    </citation>
    <scope>NUCLEOTIDE SEQUENCE [LARGE SCALE GENOMIC DNA]</scope>
    <source>
        <strain evidence="2">CCUG 54518</strain>
    </source>
</reference>
<evidence type="ECO:0000313" key="1">
    <source>
        <dbReference type="EMBL" id="MFC7435183.1"/>
    </source>
</evidence>
<sequence length="232" mass="25299">MSFHDQLIAQTRLAQQELLSVPIIQGALQGRVSIPSYVAFLTQAYHHVRHTVPLLKACKAALPAHHAWLNDAMDEYVEEEQGHDEWILDDIAACGADAEAVRHGRPALATEVMVAYAYDMIARRNPLGFFGMVHVLEGTSVALALMAADKIQGGLGLPDSAFSYLRSHGTLDQEHTAHFALLMEQIQDPADQAAIIDAARAFYHLYADVFRSLPLPQPQAAPTAVIADEVAA</sequence>
<gene>
    <name evidence="1" type="ORF">ACFQNJ_11770</name>
</gene>
<dbReference type="SUPFAM" id="SSF48613">
    <property type="entry name" value="Heme oxygenase-like"/>
    <property type="match status" value="1"/>
</dbReference>
<dbReference type="SMART" id="SM01236">
    <property type="entry name" value="Haem_oxygenase_2"/>
    <property type="match status" value="1"/>
</dbReference>
<proteinExistence type="predicted"/>